<evidence type="ECO:0008006" key="4">
    <source>
        <dbReference type="Google" id="ProtNLM"/>
    </source>
</evidence>
<organism evidence="2 3">
    <name type="scientific">Limnobaculum allomyrinae</name>
    <dbReference type="NCBI Taxonomy" id="2791986"/>
    <lineage>
        <taxon>Bacteria</taxon>
        <taxon>Pseudomonadati</taxon>
        <taxon>Pseudomonadota</taxon>
        <taxon>Gammaproteobacteria</taxon>
        <taxon>Enterobacterales</taxon>
        <taxon>Budviciaceae</taxon>
        <taxon>Limnobaculum</taxon>
    </lineage>
</organism>
<name>A0ABS1IV89_9GAMM</name>
<protein>
    <recommendedName>
        <fullName evidence="4">FidL-like membrane protein</fullName>
    </recommendedName>
</protein>
<dbReference type="Proteomes" id="UP001296921">
    <property type="component" value="Unassembled WGS sequence"/>
</dbReference>
<feature type="transmembrane region" description="Helical" evidence="1">
    <location>
        <begin position="7"/>
        <end position="29"/>
    </location>
</feature>
<reference evidence="2 3" key="1">
    <citation type="submission" date="2020-11" db="EMBL/GenBank/DDBJ databases">
        <title>Insectihabitans protaetiae gen. nov. sp. nov. and Insectihabitans allomyrinae sp. nov., isolated from larvae of Protaetia brevitarsis seulensis and Allomyrina dichotoma, respectively.</title>
        <authorList>
            <person name="Lee S.D."/>
            <person name="Byeon Y.-S."/>
            <person name="Kim S.-M."/>
            <person name="Yang H.L."/>
            <person name="Kim I.S."/>
        </authorList>
    </citation>
    <scope>NUCLEOTIDE SEQUENCE [LARGE SCALE GENOMIC DNA]</scope>
    <source>
        <strain evidence="2 3">BWR-B9</strain>
    </source>
</reference>
<keyword evidence="3" id="KW-1185">Reference proteome</keyword>
<evidence type="ECO:0000313" key="2">
    <source>
        <dbReference type="EMBL" id="MBK5145676.1"/>
    </source>
</evidence>
<keyword evidence="1" id="KW-0472">Membrane</keyword>
<keyword evidence="1" id="KW-0812">Transmembrane</keyword>
<comment type="caution">
    <text evidence="2">The sequence shown here is derived from an EMBL/GenBank/DDBJ whole genome shotgun (WGS) entry which is preliminary data.</text>
</comment>
<gene>
    <name evidence="2" type="ORF">I2494_18540</name>
</gene>
<evidence type="ECO:0000256" key="1">
    <source>
        <dbReference type="SAM" id="Phobius"/>
    </source>
</evidence>
<accession>A0ABS1IV89</accession>
<keyword evidence="1" id="KW-1133">Transmembrane helix</keyword>
<dbReference type="RefSeq" id="WP_218467509.1">
    <property type="nucleotide sequence ID" value="NZ_JADRCR010000013.1"/>
</dbReference>
<dbReference type="EMBL" id="JADRCR010000013">
    <property type="protein sequence ID" value="MBK5145676.1"/>
    <property type="molecule type" value="Genomic_DNA"/>
</dbReference>
<proteinExistence type="predicted"/>
<sequence length="154" mass="17532">MNNKKAVIRIVLIFTLAFSPLFLAGYLSWKSNHFACESEITVISNKGSYDAIMLFTFNGGEGWYSSVGDLQEAGQPTKKTSHEMRFRYVLDNKDIVMISEQTDANPGRLDKLSYLVPDFFRIQGRGISIHLLHQNVSSYIFTQDNMPLFYCAQT</sequence>
<evidence type="ECO:0000313" key="3">
    <source>
        <dbReference type="Proteomes" id="UP001296921"/>
    </source>
</evidence>